<evidence type="ECO:0000313" key="1">
    <source>
        <dbReference type="EMBL" id="QTA86236.1"/>
    </source>
</evidence>
<gene>
    <name evidence="1" type="ORF">dnm_022570</name>
</gene>
<proteinExistence type="predicted"/>
<dbReference type="AlphaFoldDB" id="A0A975BIS4"/>
<accession>A0A975BIS4</accession>
<name>A0A975BIS4_9BACT</name>
<dbReference type="KEGG" id="dmm:dnm_022570"/>
<keyword evidence="2" id="KW-1185">Reference proteome</keyword>
<organism evidence="1 2">
    <name type="scientific">Desulfonema magnum</name>
    <dbReference type="NCBI Taxonomy" id="45655"/>
    <lineage>
        <taxon>Bacteria</taxon>
        <taxon>Pseudomonadati</taxon>
        <taxon>Thermodesulfobacteriota</taxon>
        <taxon>Desulfobacteria</taxon>
        <taxon>Desulfobacterales</taxon>
        <taxon>Desulfococcaceae</taxon>
        <taxon>Desulfonema</taxon>
    </lineage>
</organism>
<dbReference type="Proteomes" id="UP000663722">
    <property type="component" value="Chromosome"/>
</dbReference>
<reference evidence="1" key="1">
    <citation type="journal article" date="2021" name="Microb. Physiol.">
        <title>Proteogenomic Insights into the Physiology of Marine, Sulfate-Reducing, Filamentous Desulfonema limicola and Desulfonema magnum.</title>
        <authorList>
            <person name="Schnaars V."/>
            <person name="Wohlbrand L."/>
            <person name="Scheve S."/>
            <person name="Hinrichs C."/>
            <person name="Reinhardt R."/>
            <person name="Rabus R."/>
        </authorList>
    </citation>
    <scope>NUCLEOTIDE SEQUENCE</scope>
    <source>
        <strain evidence="1">4be13</strain>
    </source>
</reference>
<sequence>MLYVLCLKKSRSRQLLLYATTAALMSQQKNGILIIFPNT</sequence>
<protein>
    <submittedName>
        <fullName evidence="1">Uncharacterized protein</fullName>
    </submittedName>
</protein>
<dbReference type="EMBL" id="CP061800">
    <property type="protein sequence ID" value="QTA86236.1"/>
    <property type="molecule type" value="Genomic_DNA"/>
</dbReference>
<evidence type="ECO:0000313" key="2">
    <source>
        <dbReference type="Proteomes" id="UP000663722"/>
    </source>
</evidence>